<reference evidence="2" key="2">
    <citation type="submission" date="2023-05" db="EMBL/GenBank/DDBJ databases">
        <authorList>
            <consortium name="Lawrence Berkeley National Laboratory"/>
            <person name="Steindorff A."/>
            <person name="Hensen N."/>
            <person name="Bonometti L."/>
            <person name="Westerberg I."/>
            <person name="Brannstrom I.O."/>
            <person name="Guillou S."/>
            <person name="Cros-Aarteil S."/>
            <person name="Calhoun S."/>
            <person name="Haridas S."/>
            <person name="Kuo A."/>
            <person name="Mondo S."/>
            <person name="Pangilinan J."/>
            <person name="Riley R."/>
            <person name="Labutti K."/>
            <person name="Andreopoulos B."/>
            <person name="Lipzen A."/>
            <person name="Chen C."/>
            <person name="Yanf M."/>
            <person name="Daum C."/>
            <person name="Ng V."/>
            <person name="Clum A."/>
            <person name="Ohm R."/>
            <person name="Martin F."/>
            <person name="Silar P."/>
            <person name="Natvig D."/>
            <person name="Lalanne C."/>
            <person name="Gautier V."/>
            <person name="Ament-Velasquez S.L."/>
            <person name="Kruys A."/>
            <person name="Hutchinson M.I."/>
            <person name="Powell A.J."/>
            <person name="Barry K."/>
            <person name="Miller A.N."/>
            <person name="Grigoriev I.V."/>
            <person name="Debuchy R."/>
            <person name="Gladieux P."/>
            <person name="Thoren M.H."/>
            <person name="Johannesson H."/>
        </authorList>
    </citation>
    <scope>NUCLEOTIDE SEQUENCE</scope>
    <source>
        <strain evidence="2">CBS 359.72</strain>
    </source>
</reference>
<dbReference type="InterPro" id="IPR011009">
    <property type="entry name" value="Kinase-like_dom_sf"/>
</dbReference>
<organism evidence="2 3">
    <name type="scientific">Corynascus novoguineensis</name>
    <dbReference type="NCBI Taxonomy" id="1126955"/>
    <lineage>
        <taxon>Eukaryota</taxon>
        <taxon>Fungi</taxon>
        <taxon>Dikarya</taxon>
        <taxon>Ascomycota</taxon>
        <taxon>Pezizomycotina</taxon>
        <taxon>Sordariomycetes</taxon>
        <taxon>Sordariomycetidae</taxon>
        <taxon>Sordariales</taxon>
        <taxon>Chaetomiaceae</taxon>
        <taxon>Corynascus</taxon>
    </lineage>
</organism>
<evidence type="ECO:0008006" key="4">
    <source>
        <dbReference type="Google" id="ProtNLM"/>
    </source>
</evidence>
<gene>
    <name evidence="2" type="ORF">C7999DRAFT_10963</name>
</gene>
<accession>A0AAN7HIH5</accession>
<proteinExistence type="predicted"/>
<feature type="region of interest" description="Disordered" evidence="1">
    <location>
        <begin position="69"/>
        <end position="111"/>
    </location>
</feature>
<sequence>VDYARLPPEDFRIRVLKNIQEVNLFIWWYAAVRHDNLAPRNVMVKPDGSVVIIDFNNVNICDFTPKYDMHPHTRKQNPRPFPQSIINGSSLILGGTKPPTHGYTGYPKGGL</sequence>
<feature type="non-terminal residue" evidence="2">
    <location>
        <position position="1"/>
    </location>
</feature>
<dbReference type="SUPFAM" id="SSF56112">
    <property type="entry name" value="Protein kinase-like (PK-like)"/>
    <property type="match status" value="1"/>
</dbReference>
<reference evidence="2" key="1">
    <citation type="journal article" date="2023" name="Mol. Phylogenet. Evol.">
        <title>Genome-scale phylogeny and comparative genomics of the fungal order Sordariales.</title>
        <authorList>
            <person name="Hensen N."/>
            <person name="Bonometti L."/>
            <person name="Westerberg I."/>
            <person name="Brannstrom I.O."/>
            <person name="Guillou S."/>
            <person name="Cros-Aarteil S."/>
            <person name="Calhoun S."/>
            <person name="Haridas S."/>
            <person name="Kuo A."/>
            <person name="Mondo S."/>
            <person name="Pangilinan J."/>
            <person name="Riley R."/>
            <person name="LaButti K."/>
            <person name="Andreopoulos B."/>
            <person name="Lipzen A."/>
            <person name="Chen C."/>
            <person name="Yan M."/>
            <person name="Daum C."/>
            <person name="Ng V."/>
            <person name="Clum A."/>
            <person name="Steindorff A."/>
            <person name="Ohm R.A."/>
            <person name="Martin F."/>
            <person name="Silar P."/>
            <person name="Natvig D.O."/>
            <person name="Lalanne C."/>
            <person name="Gautier V."/>
            <person name="Ament-Velasquez S.L."/>
            <person name="Kruys A."/>
            <person name="Hutchinson M.I."/>
            <person name="Powell A.J."/>
            <person name="Barry K."/>
            <person name="Miller A.N."/>
            <person name="Grigoriev I.V."/>
            <person name="Debuchy R."/>
            <person name="Gladieux P."/>
            <person name="Hiltunen Thoren M."/>
            <person name="Johannesson H."/>
        </authorList>
    </citation>
    <scope>NUCLEOTIDE SEQUENCE</scope>
    <source>
        <strain evidence="2">CBS 359.72</strain>
    </source>
</reference>
<dbReference type="Proteomes" id="UP001303647">
    <property type="component" value="Unassembled WGS sequence"/>
</dbReference>
<keyword evidence="3" id="KW-1185">Reference proteome</keyword>
<evidence type="ECO:0000313" key="2">
    <source>
        <dbReference type="EMBL" id="KAK4251281.1"/>
    </source>
</evidence>
<name>A0AAN7HIH5_9PEZI</name>
<evidence type="ECO:0000313" key="3">
    <source>
        <dbReference type="Proteomes" id="UP001303647"/>
    </source>
</evidence>
<comment type="caution">
    <text evidence="2">The sequence shown here is derived from an EMBL/GenBank/DDBJ whole genome shotgun (WGS) entry which is preliminary data.</text>
</comment>
<dbReference type="Gene3D" id="1.10.510.10">
    <property type="entry name" value="Transferase(Phosphotransferase) domain 1"/>
    <property type="match status" value="1"/>
</dbReference>
<protein>
    <recommendedName>
        <fullName evidence="4">Protein kinase domain-containing protein</fullName>
    </recommendedName>
</protein>
<evidence type="ECO:0000256" key="1">
    <source>
        <dbReference type="SAM" id="MobiDB-lite"/>
    </source>
</evidence>
<dbReference type="AlphaFoldDB" id="A0AAN7HIH5"/>
<dbReference type="EMBL" id="MU857606">
    <property type="protein sequence ID" value="KAK4251281.1"/>
    <property type="molecule type" value="Genomic_DNA"/>
</dbReference>